<feature type="transmembrane region" description="Helical" evidence="1">
    <location>
        <begin position="138"/>
        <end position="165"/>
    </location>
</feature>
<accession>A0A226EGN8</accession>
<dbReference type="AlphaFoldDB" id="A0A226EGN8"/>
<keyword evidence="1" id="KW-1133">Transmembrane helix</keyword>
<reference evidence="2 3" key="1">
    <citation type="submission" date="2015-12" db="EMBL/GenBank/DDBJ databases">
        <title>The genome of Folsomia candida.</title>
        <authorList>
            <person name="Faddeeva A."/>
            <person name="Derks M.F."/>
            <person name="Anvar Y."/>
            <person name="Smit S."/>
            <person name="Van Straalen N."/>
            <person name="Roelofs D."/>
        </authorList>
    </citation>
    <scope>NUCLEOTIDE SEQUENCE [LARGE SCALE GENOMIC DNA]</scope>
    <source>
        <strain evidence="2 3">VU population</strain>
        <tissue evidence="2">Whole body</tissue>
    </source>
</reference>
<keyword evidence="1" id="KW-0812">Transmembrane</keyword>
<comment type="caution">
    <text evidence="2">The sequence shown here is derived from an EMBL/GenBank/DDBJ whole genome shotgun (WGS) entry which is preliminary data.</text>
</comment>
<gene>
    <name evidence="2" type="ORF">Fcan01_09048</name>
</gene>
<feature type="transmembrane region" description="Helical" evidence="1">
    <location>
        <begin position="48"/>
        <end position="66"/>
    </location>
</feature>
<protein>
    <submittedName>
        <fullName evidence="2">Uncharacterized protein</fullName>
    </submittedName>
</protein>
<evidence type="ECO:0000313" key="2">
    <source>
        <dbReference type="EMBL" id="OXA56307.1"/>
    </source>
</evidence>
<organism evidence="2 3">
    <name type="scientific">Folsomia candida</name>
    <name type="common">Springtail</name>
    <dbReference type="NCBI Taxonomy" id="158441"/>
    <lineage>
        <taxon>Eukaryota</taxon>
        <taxon>Metazoa</taxon>
        <taxon>Ecdysozoa</taxon>
        <taxon>Arthropoda</taxon>
        <taxon>Hexapoda</taxon>
        <taxon>Collembola</taxon>
        <taxon>Entomobryomorpha</taxon>
        <taxon>Isotomoidea</taxon>
        <taxon>Isotomidae</taxon>
        <taxon>Proisotominae</taxon>
        <taxon>Folsomia</taxon>
    </lineage>
</organism>
<keyword evidence="3" id="KW-1185">Reference proteome</keyword>
<name>A0A226EGN8_FOLCA</name>
<dbReference type="EMBL" id="LNIX01000004">
    <property type="protein sequence ID" value="OXA56307.1"/>
    <property type="molecule type" value="Genomic_DNA"/>
</dbReference>
<feature type="transmembrane region" description="Helical" evidence="1">
    <location>
        <begin position="355"/>
        <end position="377"/>
    </location>
</feature>
<proteinExistence type="predicted"/>
<evidence type="ECO:0000313" key="3">
    <source>
        <dbReference type="Proteomes" id="UP000198287"/>
    </source>
</evidence>
<feature type="transmembrane region" description="Helical" evidence="1">
    <location>
        <begin position="6"/>
        <end position="27"/>
    </location>
</feature>
<sequence>MGSPSAPIFVTFFSFAYFCGVIPFRYLRVKVDVGRTYVLHTHPVQMTICAIVHILTIVLTALLFIFRFLTTQYNIKIIFYYFDVIQEFARFPVFLAFYYSVWRFPLVEEFVEEFIGKLLTYHAIHEERKWEFKFFRKVVIAIFCLLAIAFGAHGTLIQLGLPYIYKYGPSCGIPLYANWARRYWQIDTDDEDEKLLDCERNTTCQCAVSIGDLEFYGLQFFLSMSYNLTQAFATTLIVIGALTLIDATYEFTSKLRKLLAQEFYNVFQGNEVINNVISPLVFFFWILSMSSPGSLVVEARKDAQICEKMGEFKDFLNNESVVAGHSRKVRMDLIQELNEQPVGVRGLRKFVIDNGFLSTMLGILITLSVIVLDSYLYTYE</sequence>
<keyword evidence="1" id="KW-0472">Membrane</keyword>
<evidence type="ECO:0000256" key="1">
    <source>
        <dbReference type="SAM" id="Phobius"/>
    </source>
</evidence>
<feature type="transmembrane region" description="Helical" evidence="1">
    <location>
        <begin position="228"/>
        <end position="249"/>
    </location>
</feature>
<dbReference type="Proteomes" id="UP000198287">
    <property type="component" value="Unassembled WGS sequence"/>
</dbReference>